<feature type="region of interest" description="Disordered" evidence="1">
    <location>
        <begin position="28"/>
        <end position="72"/>
    </location>
</feature>
<proteinExistence type="predicted"/>
<dbReference type="EMBL" id="CM029044">
    <property type="protein sequence ID" value="KAG2605992.1"/>
    <property type="molecule type" value="Genomic_DNA"/>
</dbReference>
<comment type="caution">
    <text evidence="2">The sequence shown here is derived from an EMBL/GenBank/DDBJ whole genome shotgun (WGS) entry which is preliminary data.</text>
</comment>
<dbReference type="Proteomes" id="UP000823388">
    <property type="component" value="Chromosome 4N"/>
</dbReference>
<organism evidence="2 3">
    <name type="scientific">Panicum virgatum</name>
    <name type="common">Blackwell switchgrass</name>
    <dbReference type="NCBI Taxonomy" id="38727"/>
    <lineage>
        <taxon>Eukaryota</taxon>
        <taxon>Viridiplantae</taxon>
        <taxon>Streptophyta</taxon>
        <taxon>Embryophyta</taxon>
        <taxon>Tracheophyta</taxon>
        <taxon>Spermatophyta</taxon>
        <taxon>Magnoliopsida</taxon>
        <taxon>Liliopsida</taxon>
        <taxon>Poales</taxon>
        <taxon>Poaceae</taxon>
        <taxon>PACMAD clade</taxon>
        <taxon>Panicoideae</taxon>
        <taxon>Panicodae</taxon>
        <taxon>Paniceae</taxon>
        <taxon>Panicinae</taxon>
        <taxon>Panicum</taxon>
        <taxon>Panicum sect. Hiantes</taxon>
    </lineage>
</organism>
<evidence type="ECO:0000256" key="1">
    <source>
        <dbReference type="SAM" id="MobiDB-lite"/>
    </source>
</evidence>
<evidence type="ECO:0000313" key="3">
    <source>
        <dbReference type="Proteomes" id="UP000823388"/>
    </source>
</evidence>
<sequence>MCRVVQRSFQAGGGPRPLVVLKLATRHQQGAGAGSWQLRRRRAEAKESQATRRRSWRPCSSSEAQQHIDGGDAKRLMKASVWDDTPLHRQAWLPADDDGTAKTQRRLVARPTLHVEVLLLNR</sequence>
<accession>A0A8T0T2T4</accession>
<evidence type="ECO:0000313" key="2">
    <source>
        <dbReference type="EMBL" id="KAG2605992.1"/>
    </source>
</evidence>
<protein>
    <submittedName>
        <fullName evidence="2">Uncharacterized protein</fullName>
    </submittedName>
</protein>
<reference evidence="2" key="1">
    <citation type="submission" date="2020-05" db="EMBL/GenBank/DDBJ databases">
        <title>WGS assembly of Panicum virgatum.</title>
        <authorList>
            <person name="Lovell J.T."/>
            <person name="Jenkins J."/>
            <person name="Shu S."/>
            <person name="Juenger T.E."/>
            <person name="Schmutz J."/>
        </authorList>
    </citation>
    <scope>NUCLEOTIDE SEQUENCE</scope>
    <source>
        <strain evidence="2">AP13</strain>
    </source>
</reference>
<gene>
    <name evidence="2" type="ORF">PVAP13_4NG148271</name>
</gene>
<keyword evidence="3" id="KW-1185">Reference proteome</keyword>
<name>A0A8T0T2T4_PANVG</name>
<dbReference type="AlphaFoldDB" id="A0A8T0T2T4"/>